<evidence type="ECO:0000313" key="20">
    <source>
        <dbReference type="Proteomes" id="UP000479190"/>
    </source>
</evidence>
<evidence type="ECO:0000256" key="9">
    <source>
        <dbReference type="ARBA" id="ARBA00023136"/>
    </source>
</evidence>
<dbReference type="GO" id="GO:0007283">
    <property type="term" value="P:spermatogenesis"/>
    <property type="evidence" value="ECO:0007669"/>
    <property type="project" value="UniProtKB-KW"/>
</dbReference>
<feature type="repeat" description="LDL-receptor class B" evidence="15">
    <location>
        <begin position="12"/>
        <end position="56"/>
    </location>
</feature>
<dbReference type="InterPro" id="IPR011042">
    <property type="entry name" value="6-blade_b-propeller_TolB-like"/>
</dbReference>
<proteinExistence type="inferred from homology"/>
<keyword evidence="7" id="KW-0744">Spermatogenesis</keyword>
<dbReference type="GO" id="GO:0048477">
    <property type="term" value="P:oogenesis"/>
    <property type="evidence" value="ECO:0007669"/>
    <property type="project" value="UniProtKB-KW"/>
</dbReference>
<feature type="disulfide bond" evidence="14">
    <location>
        <begin position="286"/>
        <end position="296"/>
    </location>
</feature>
<keyword evidence="9 17" id="KW-0472">Membrane</keyword>
<feature type="compositionally biased region" description="Polar residues" evidence="16">
    <location>
        <begin position="203"/>
        <end position="213"/>
    </location>
</feature>
<dbReference type="PANTHER" id="PTHR46513">
    <property type="entry name" value="VITELLOGENIN RECEPTOR-LIKE PROTEIN-RELATED-RELATED"/>
    <property type="match status" value="1"/>
</dbReference>
<dbReference type="EMBL" id="CADCXV010000635">
    <property type="protein sequence ID" value="CAB0031112.1"/>
    <property type="molecule type" value="Genomic_DNA"/>
</dbReference>
<gene>
    <name evidence="19" type="ORF">TBRA_LOCUS3092</name>
</gene>
<evidence type="ECO:0000256" key="16">
    <source>
        <dbReference type="SAM" id="MobiDB-lite"/>
    </source>
</evidence>
<organism evidence="19 20">
    <name type="scientific">Trichogramma brassicae</name>
    <dbReference type="NCBI Taxonomy" id="86971"/>
    <lineage>
        <taxon>Eukaryota</taxon>
        <taxon>Metazoa</taxon>
        <taxon>Ecdysozoa</taxon>
        <taxon>Arthropoda</taxon>
        <taxon>Hexapoda</taxon>
        <taxon>Insecta</taxon>
        <taxon>Pterygota</taxon>
        <taxon>Neoptera</taxon>
        <taxon>Endopterygota</taxon>
        <taxon>Hymenoptera</taxon>
        <taxon>Apocrita</taxon>
        <taxon>Proctotrupomorpha</taxon>
        <taxon>Chalcidoidea</taxon>
        <taxon>Trichogrammatidae</taxon>
        <taxon>Trichogramma</taxon>
    </lineage>
</organism>
<dbReference type="Gene3D" id="2.10.25.10">
    <property type="entry name" value="Laminin"/>
    <property type="match status" value="3"/>
</dbReference>
<dbReference type="AlphaFoldDB" id="A0A6H5I3N4"/>
<feature type="repeat" description="LDL-receptor class B" evidence="15">
    <location>
        <begin position="57"/>
        <end position="104"/>
    </location>
</feature>
<protein>
    <recommendedName>
        <fullName evidence="13">Protein cueball</fullName>
    </recommendedName>
</protein>
<dbReference type="PANTHER" id="PTHR46513:SF42">
    <property type="entry name" value="PROTEIN CUEBALL"/>
    <property type="match status" value="1"/>
</dbReference>
<evidence type="ECO:0000256" key="6">
    <source>
        <dbReference type="ARBA" id="ARBA00022782"/>
    </source>
</evidence>
<evidence type="ECO:0000256" key="10">
    <source>
        <dbReference type="ARBA" id="ARBA00023157"/>
    </source>
</evidence>
<keyword evidence="3 14" id="KW-0245">EGF-like domain</keyword>
<comment type="subcellular location">
    <subcellularLocation>
        <location evidence="1">Cell membrane</location>
        <topology evidence="1">Single-pass type I membrane protein</topology>
    </subcellularLocation>
</comment>
<dbReference type="SUPFAM" id="SSF63825">
    <property type="entry name" value="YWTD domain"/>
    <property type="match status" value="1"/>
</dbReference>
<evidence type="ECO:0000256" key="8">
    <source>
        <dbReference type="ARBA" id="ARBA00022943"/>
    </source>
</evidence>
<evidence type="ECO:0000256" key="15">
    <source>
        <dbReference type="PROSITE-ProRule" id="PRU00461"/>
    </source>
</evidence>
<keyword evidence="8" id="KW-0896">Oogenesis</keyword>
<dbReference type="Pfam" id="PF00058">
    <property type="entry name" value="Ldl_recept_b"/>
    <property type="match status" value="1"/>
</dbReference>
<dbReference type="InterPro" id="IPR050778">
    <property type="entry name" value="Cueball_EGF_LRP_Nidogen"/>
</dbReference>
<keyword evidence="4" id="KW-0732">Signal</keyword>
<evidence type="ECO:0000313" key="19">
    <source>
        <dbReference type="EMBL" id="CAB0031112.1"/>
    </source>
</evidence>
<evidence type="ECO:0000256" key="17">
    <source>
        <dbReference type="SAM" id="Phobius"/>
    </source>
</evidence>
<feature type="region of interest" description="Disordered" evidence="16">
    <location>
        <begin position="182"/>
        <end position="213"/>
    </location>
</feature>
<dbReference type="Proteomes" id="UP000479190">
    <property type="component" value="Unassembled WGS sequence"/>
</dbReference>
<keyword evidence="11" id="KW-0325">Glycoprotein</keyword>
<evidence type="ECO:0000256" key="11">
    <source>
        <dbReference type="ARBA" id="ARBA00023180"/>
    </source>
</evidence>
<sequence>MSVLTNLHRKPGKIYWTNANRSFPSIMSSNFDGSEVRTLFEKNLYDPVAVLVDHSTSRLYWIDDEEGNFYFKIEYSNLDGSNRNLVKRVGKRHQPLHLAVSPENFYWTDAMYSSMWQMEKDLNGGAIKEFKSFWDIDQASEPTTILARDNLGLAINCQAMKAESLNMAAALGTKTATTMTTTTTSTAGAASSNNTTPNKPKPTMQSFNNLTSSTEDESPEVCFNGGHVGRRSHSCRCLPGFSGTRCEISVCHNYCLSGECSVNALGRPSCKCKDGFKGTHCQVDVCDNYCLNGGTCLVKDAQPTCRCKYSSGSRCEISFDMAEVCSIYCMHKQLQIGSSDMSFCKCDELNQSFQDVLNLDVFGYKILWIAGAIFGCFMVVLVALLSFWVSRLRRRPRIKKRFVVTKPGSAPLTSRPGQLGTEQCEITIENCCNMNICETPCFEPKALPGRAISQRKEEKSNLIDNMESNGLGC</sequence>
<dbReference type="PROSITE" id="PS50026">
    <property type="entry name" value="EGF_3"/>
    <property type="match status" value="2"/>
</dbReference>
<dbReference type="PROSITE" id="PS51120">
    <property type="entry name" value="LDLRB"/>
    <property type="match status" value="2"/>
</dbReference>
<comment type="caution">
    <text evidence="14">Lacks conserved residue(s) required for the propagation of feature annotation.</text>
</comment>
<evidence type="ECO:0000256" key="3">
    <source>
        <dbReference type="ARBA" id="ARBA00022536"/>
    </source>
</evidence>
<keyword evidence="20" id="KW-1185">Reference proteome</keyword>
<dbReference type="GO" id="GO:0005886">
    <property type="term" value="C:plasma membrane"/>
    <property type="evidence" value="ECO:0007669"/>
    <property type="project" value="UniProtKB-SubCell"/>
</dbReference>
<dbReference type="InterPro" id="IPR000033">
    <property type="entry name" value="LDLR_classB_rpt"/>
</dbReference>
<evidence type="ECO:0000256" key="5">
    <source>
        <dbReference type="ARBA" id="ARBA00022737"/>
    </source>
</evidence>
<evidence type="ECO:0000259" key="18">
    <source>
        <dbReference type="PROSITE" id="PS50026"/>
    </source>
</evidence>
<dbReference type="SUPFAM" id="SSF57196">
    <property type="entry name" value="EGF/Laminin"/>
    <property type="match status" value="1"/>
</dbReference>
<dbReference type="GO" id="GO:0060070">
    <property type="term" value="P:canonical Wnt signaling pathway"/>
    <property type="evidence" value="ECO:0007669"/>
    <property type="project" value="TreeGrafter"/>
</dbReference>
<dbReference type="GO" id="GO:0017147">
    <property type="term" value="F:Wnt-protein binding"/>
    <property type="evidence" value="ECO:0007669"/>
    <property type="project" value="TreeGrafter"/>
</dbReference>
<feature type="compositionally biased region" description="Low complexity" evidence="16">
    <location>
        <begin position="182"/>
        <end position="196"/>
    </location>
</feature>
<feature type="domain" description="EGF-like" evidence="18">
    <location>
        <begin position="282"/>
        <end position="316"/>
    </location>
</feature>
<evidence type="ECO:0000256" key="7">
    <source>
        <dbReference type="ARBA" id="ARBA00022871"/>
    </source>
</evidence>
<feature type="transmembrane region" description="Helical" evidence="17">
    <location>
        <begin position="366"/>
        <end position="389"/>
    </location>
</feature>
<keyword evidence="5" id="KW-0677">Repeat</keyword>
<keyword evidence="17" id="KW-0812">Transmembrane</keyword>
<reference evidence="19 20" key="1">
    <citation type="submission" date="2020-02" db="EMBL/GenBank/DDBJ databases">
        <authorList>
            <person name="Ferguson B K."/>
        </authorList>
    </citation>
    <scope>NUCLEOTIDE SEQUENCE [LARGE SCALE GENOMIC DNA]</scope>
</reference>
<dbReference type="Gene3D" id="2.120.10.30">
    <property type="entry name" value="TolB, C-terminal domain"/>
    <property type="match status" value="1"/>
</dbReference>
<comment type="similarity">
    <text evidence="12">Belongs to the cueball family.</text>
</comment>
<evidence type="ECO:0000256" key="2">
    <source>
        <dbReference type="ARBA" id="ARBA00022475"/>
    </source>
</evidence>
<dbReference type="GO" id="GO:0042813">
    <property type="term" value="F:Wnt receptor activity"/>
    <property type="evidence" value="ECO:0007669"/>
    <property type="project" value="TreeGrafter"/>
</dbReference>
<evidence type="ECO:0000256" key="4">
    <source>
        <dbReference type="ARBA" id="ARBA00022729"/>
    </source>
</evidence>
<evidence type="ECO:0000256" key="12">
    <source>
        <dbReference type="ARBA" id="ARBA00038070"/>
    </source>
</evidence>
<dbReference type="OrthoDB" id="382013at2759"/>
<feature type="domain" description="EGF-like" evidence="18">
    <location>
        <begin position="214"/>
        <end position="247"/>
    </location>
</feature>
<dbReference type="SMART" id="SM00135">
    <property type="entry name" value="LY"/>
    <property type="match status" value="2"/>
</dbReference>
<name>A0A6H5I3N4_9HYME</name>
<evidence type="ECO:0000256" key="1">
    <source>
        <dbReference type="ARBA" id="ARBA00004251"/>
    </source>
</evidence>
<keyword evidence="6" id="KW-0221">Differentiation</keyword>
<keyword evidence="2" id="KW-1003">Cell membrane</keyword>
<accession>A0A6H5I3N4</accession>
<keyword evidence="17" id="KW-1133">Transmembrane helix</keyword>
<keyword evidence="10 14" id="KW-1015">Disulfide bond</keyword>
<evidence type="ECO:0000256" key="13">
    <source>
        <dbReference type="ARBA" id="ARBA00040020"/>
    </source>
</evidence>
<evidence type="ECO:0000256" key="14">
    <source>
        <dbReference type="PROSITE-ProRule" id="PRU00076"/>
    </source>
</evidence>
<dbReference type="InterPro" id="IPR000742">
    <property type="entry name" value="EGF"/>
</dbReference>
<feature type="disulfide bond" evidence="14">
    <location>
        <begin position="237"/>
        <end position="246"/>
    </location>
</feature>
<dbReference type="SMART" id="SM00181">
    <property type="entry name" value="EGF"/>
    <property type="match status" value="3"/>
</dbReference>